<proteinExistence type="predicted"/>
<dbReference type="EMBL" id="GBRH01247970">
    <property type="protein sequence ID" value="JAD49925.1"/>
    <property type="molecule type" value="Transcribed_RNA"/>
</dbReference>
<name>A0A0A9ALU4_ARUDO</name>
<evidence type="ECO:0000313" key="1">
    <source>
        <dbReference type="EMBL" id="JAD49925.1"/>
    </source>
</evidence>
<dbReference type="AlphaFoldDB" id="A0A0A9ALU4"/>
<organism evidence="1">
    <name type="scientific">Arundo donax</name>
    <name type="common">Giant reed</name>
    <name type="synonym">Donax arundinaceus</name>
    <dbReference type="NCBI Taxonomy" id="35708"/>
    <lineage>
        <taxon>Eukaryota</taxon>
        <taxon>Viridiplantae</taxon>
        <taxon>Streptophyta</taxon>
        <taxon>Embryophyta</taxon>
        <taxon>Tracheophyta</taxon>
        <taxon>Spermatophyta</taxon>
        <taxon>Magnoliopsida</taxon>
        <taxon>Liliopsida</taxon>
        <taxon>Poales</taxon>
        <taxon>Poaceae</taxon>
        <taxon>PACMAD clade</taxon>
        <taxon>Arundinoideae</taxon>
        <taxon>Arundineae</taxon>
        <taxon>Arundo</taxon>
    </lineage>
</organism>
<protein>
    <submittedName>
        <fullName evidence="1">Uncharacterized protein</fullName>
    </submittedName>
</protein>
<reference evidence="1" key="2">
    <citation type="journal article" date="2015" name="Data Brief">
        <title>Shoot transcriptome of the giant reed, Arundo donax.</title>
        <authorList>
            <person name="Barrero R.A."/>
            <person name="Guerrero F.D."/>
            <person name="Moolhuijzen P."/>
            <person name="Goolsby J.A."/>
            <person name="Tidwell J."/>
            <person name="Bellgard S.E."/>
            <person name="Bellgard M.I."/>
        </authorList>
    </citation>
    <scope>NUCLEOTIDE SEQUENCE</scope>
    <source>
        <tissue evidence="1">Shoot tissue taken approximately 20 cm above the soil surface</tissue>
    </source>
</reference>
<reference evidence="1" key="1">
    <citation type="submission" date="2014-09" db="EMBL/GenBank/DDBJ databases">
        <authorList>
            <person name="Magalhaes I.L.F."/>
            <person name="Oliveira U."/>
            <person name="Santos F.R."/>
            <person name="Vidigal T.H.D.A."/>
            <person name="Brescovit A.D."/>
            <person name="Santos A.J."/>
        </authorList>
    </citation>
    <scope>NUCLEOTIDE SEQUENCE</scope>
    <source>
        <tissue evidence="1">Shoot tissue taken approximately 20 cm above the soil surface</tissue>
    </source>
</reference>
<accession>A0A0A9ALU4</accession>
<sequence>MFHLSNTSVTKIGSVHCPRILLFS</sequence>